<dbReference type="AlphaFoldDB" id="A0A2H0NGN8"/>
<dbReference type="EMBL" id="PCWS01000113">
    <property type="protein sequence ID" value="PIR08034.1"/>
    <property type="molecule type" value="Genomic_DNA"/>
</dbReference>
<dbReference type="PANTHER" id="PTHR46743:SF2">
    <property type="entry name" value="TEICHOIC ACIDS EXPORT ATP-BINDING PROTEIN TAGH"/>
    <property type="match status" value="1"/>
</dbReference>
<evidence type="ECO:0000313" key="7">
    <source>
        <dbReference type="Proteomes" id="UP000230707"/>
    </source>
</evidence>
<organism evidence="6 7">
    <name type="scientific">Candidatus Gottesmanbacteria bacterium CG11_big_fil_rev_8_21_14_0_20_37_11</name>
    <dbReference type="NCBI Taxonomy" id="1974575"/>
    <lineage>
        <taxon>Bacteria</taxon>
        <taxon>Candidatus Gottesmaniibacteriota</taxon>
    </lineage>
</organism>
<dbReference type="GO" id="GO:0016887">
    <property type="term" value="F:ATP hydrolysis activity"/>
    <property type="evidence" value="ECO:0007669"/>
    <property type="project" value="InterPro"/>
</dbReference>
<evidence type="ECO:0000313" key="6">
    <source>
        <dbReference type="EMBL" id="PIR08034.1"/>
    </source>
</evidence>
<dbReference type="InterPro" id="IPR003593">
    <property type="entry name" value="AAA+_ATPase"/>
</dbReference>
<dbReference type="Proteomes" id="UP000230707">
    <property type="component" value="Unassembled WGS sequence"/>
</dbReference>
<proteinExistence type="inferred from homology"/>
<dbReference type="CDD" id="cd03220">
    <property type="entry name" value="ABC_KpsT_Wzt"/>
    <property type="match status" value="1"/>
</dbReference>
<keyword evidence="2" id="KW-0813">Transport</keyword>
<evidence type="ECO:0000259" key="5">
    <source>
        <dbReference type="PROSITE" id="PS50893"/>
    </source>
</evidence>
<dbReference type="SMART" id="SM00382">
    <property type="entry name" value="AAA"/>
    <property type="match status" value="1"/>
</dbReference>
<keyword evidence="4" id="KW-0067">ATP-binding</keyword>
<dbReference type="Pfam" id="PF00005">
    <property type="entry name" value="ABC_tran"/>
    <property type="match status" value="1"/>
</dbReference>
<dbReference type="Gene3D" id="3.40.50.300">
    <property type="entry name" value="P-loop containing nucleotide triphosphate hydrolases"/>
    <property type="match status" value="1"/>
</dbReference>
<comment type="caution">
    <text evidence="6">The sequence shown here is derived from an EMBL/GenBank/DDBJ whole genome shotgun (WGS) entry which is preliminary data.</text>
</comment>
<dbReference type="PANTHER" id="PTHR46743">
    <property type="entry name" value="TEICHOIC ACIDS EXPORT ATP-BINDING PROTEIN TAGH"/>
    <property type="match status" value="1"/>
</dbReference>
<dbReference type="GO" id="GO:0140359">
    <property type="term" value="F:ABC-type transporter activity"/>
    <property type="evidence" value="ECO:0007669"/>
    <property type="project" value="InterPro"/>
</dbReference>
<sequence>MKPIIEINHLYKKYRIGVNLPYYTLRESLTDLIKKPFNLIHTDTQNRLSREEFWALNDISFTVERGEVLGIIGRNGAGKSTLLKILSRITPPTRGEIILRGRVASLLEIGTGFHQELTGRENIFLNGAILGMTQKEIKSKFDEIVDFAEIEKFLDTPVKYYSSGMYMRLAFSVAAHLNPEILLIDEVLAVGDSAFQKKCLGKMENVAKEGRTVLFISHNTLAIRTLCQRTILLDKGEIISNDTTEKTLGVFNKILREIKIDDNTAIRDKTMRRGTGDIRFHEVKIQDIKGNNRTSFTMGENIRFVLSYMIKNRMKGLAVYIALRSNITREIITSVRQVISEDIVNSNTKGTVIVELPNISIRPGEYPLYLQIGSIDPKVQCFDVLDDLTAPLIITCRENTEYADFDSLKPIGYFSIPSKLIIN</sequence>
<dbReference type="Gene3D" id="2.70.50.60">
    <property type="entry name" value="abc- transporter (atp binding component) like domain"/>
    <property type="match status" value="1"/>
</dbReference>
<dbReference type="InterPro" id="IPR050683">
    <property type="entry name" value="Bact_Polysacc_Export_ATP-bd"/>
</dbReference>
<dbReference type="InterPro" id="IPR029439">
    <property type="entry name" value="Wzt_C"/>
</dbReference>
<dbReference type="Pfam" id="PF14524">
    <property type="entry name" value="Wzt_C"/>
    <property type="match status" value="1"/>
</dbReference>
<accession>A0A2H0NGN8</accession>
<dbReference type="GO" id="GO:0016020">
    <property type="term" value="C:membrane"/>
    <property type="evidence" value="ECO:0007669"/>
    <property type="project" value="InterPro"/>
</dbReference>
<comment type="similarity">
    <text evidence="1">Belongs to the ABC transporter superfamily.</text>
</comment>
<gene>
    <name evidence="6" type="ORF">COV53_05105</name>
</gene>
<reference evidence="6 7" key="1">
    <citation type="submission" date="2017-09" db="EMBL/GenBank/DDBJ databases">
        <title>Depth-based differentiation of microbial function through sediment-hosted aquifers and enrichment of novel symbionts in the deep terrestrial subsurface.</title>
        <authorList>
            <person name="Probst A.J."/>
            <person name="Ladd B."/>
            <person name="Jarett J.K."/>
            <person name="Geller-Mcgrath D.E."/>
            <person name="Sieber C.M."/>
            <person name="Emerson J.B."/>
            <person name="Anantharaman K."/>
            <person name="Thomas B.C."/>
            <person name="Malmstrom R."/>
            <person name="Stieglmeier M."/>
            <person name="Klingl A."/>
            <person name="Woyke T."/>
            <person name="Ryan C.M."/>
            <person name="Banfield J.F."/>
        </authorList>
    </citation>
    <scope>NUCLEOTIDE SEQUENCE [LARGE SCALE GENOMIC DNA]</scope>
    <source>
        <strain evidence="6">CG11_big_fil_rev_8_21_14_0_20_37_11</strain>
    </source>
</reference>
<dbReference type="InterPro" id="IPR003439">
    <property type="entry name" value="ABC_transporter-like_ATP-bd"/>
</dbReference>
<dbReference type="GO" id="GO:0005524">
    <property type="term" value="F:ATP binding"/>
    <property type="evidence" value="ECO:0007669"/>
    <property type="project" value="UniProtKB-KW"/>
</dbReference>
<dbReference type="PROSITE" id="PS50893">
    <property type="entry name" value="ABC_TRANSPORTER_2"/>
    <property type="match status" value="1"/>
</dbReference>
<dbReference type="InterPro" id="IPR027417">
    <property type="entry name" value="P-loop_NTPase"/>
</dbReference>
<dbReference type="InterPro" id="IPR015860">
    <property type="entry name" value="ABC_transpr_TagH-like"/>
</dbReference>
<evidence type="ECO:0000256" key="2">
    <source>
        <dbReference type="ARBA" id="ARBA00022448"/>
    </source>
</evidence>
<evidence type="ECO:0000256" key="3">
    <source>
        <dbReference type="ARBA" id="ARBA00022741"/>
    </source>
</evidence>
<feature type="domain" description="ABC transporter" evidence="5">
    <location>
        <begin position="40"/>
        <end position="260"/>
    </location>
</feature>
<dbReference type="CDD" id="cd10147">
    <property type="entry name" value="Wzt_C-like"/>
    <property type="match status" value="1"/>
</dbReference>
<protein>
    <submittedName>
        <fullName evidence="6">ABC transporter</fullName>
    </submittedName>
</protein>
<evidence type="ECO:0000256" key="1">
    <source>
        <dbReference type="ARBA" id="ARBA00005417"/>
    </source>
</evidence>
<keyword evidence="3" id="KW-0547">Nucleotide-binding</keyword>
<evidence type="ECO:0000256" key="4">
    <source>
        <dbReference type="ARBA" id="ARBA00022840"/>
    </source>
</evidence>
<name>A0A2H0NGN8_9BACT</name>
<dbReference type="SUPFAM" id="SSF52540">
    <property type="entry name" value="P-loop containing nucleoside triphosphate hydrolases"/>
    <property type="match status" value="1"/>
</dbReference>